<evidence type="ECO:0008006" key="3">
    <source>
        <dbReference type="Google" id="ProtNLM"/>
    </source>
</evidence>
<dbReference type="PANTHER" id="PTHR37804:SF1">
    <property type="entry name" value="CDAA REGULATORY PROTEIN CDAR"/>
    <property type="match status" value="1"/>
</dbReference>
<dbReference type="STRING" id="229919.GCA_001050195_02243"/>
<organism evidence="1 2">
    <name type="scientific">Anaerolinea thermolimosa</name>
    <dbReference type="NCBI Taxonomy" id="229919"/>
    <lineage>
        <taxon>Bacteria</taxon>
        <taxon>Bacillati</taxon>
        <taxon>Chloroflexota</taxon>
        <taxon>Anaerolineae</taxon>
        <taxon>Anaerolineales</taxon>
        <taxon>Anaerolineaceae</taxon>
        <taxon>Anaerolinea</taxon>
    </lineage>
</organism>
<comment type="caution">
    <text evidence="1">The sequence shown here is derived from an EMBL/GenBank/DDBJ whole genome shotgun (WGS) entry which is preliminary data.</text>
</comment>
<dbReference type="Gene3D" id="2.170.120.30">
    <property type="match status" value="2"/>
</dbReference>
<protein>
    <recommendedName>
        <fullName evidence="3">YbbR-like domain-containing protein</fullName>
    </recommendedName>
</protein>
<name>A0A3D1JJ68_9CHLR</name>
<sequence>MNLIRQVVRYIPTLLLSFVLAVAVWISAVTSTDPTEERIFPRPVNLEIVGLDPAMILTSNESRQVTLRLSAPRSVWEQLNASTTPVRALVDLSGYGPGTHTVPVQIQLGVTPVRVVSYTPRTVTLTLEELSTVTLPIEIVRKGEPAIGYEAGEPSADITSATVSGPKSLVDRVRQLRVVVDLSRANDTITRTLPVQALDASDLQISGLTIVPDQVTVIQPITQRGGYRNVVVKVVTTGQISPGYRLTTISVYPPAVTVYASDPALVDKLPGYVETSPVDLNGAREDVEERVQLNLPEGISVVGDPTVTVFVGVSAIEGSLTLNDVPVTVINLEPGLEAKLSPEAVNIILSGPLPMLDALKPGDVRVVIDLNGVGAGTYQMAPRVELTIPELRYESILPGSIEVIVQPRKLTPTPGR</sequence>
<dbReference type="Proteomes" id="UP000264141">
    <property type="component" value="Unassembled WGS sequence"/>
</dbReference>
<proteinExistence type="predicted"/>
<dbReference type="OrthoDB" id="157691at2"/>
<evidence type="ECO:0000313" key="2">
    <source>
        <dbReference type="Proteomes" id="UP000264141"/>
    </source>
</evidence>
<dbReference type="EMBL" id="DPBP01000048">
    <property type="protein sequence ID" value="HCE18620.1"/>
    <property type="molecule type" value="Genomic_DNA"/>
</dbReference>
<reference evidence="1 2" key="1">
    <citation type="journal article" date="2018" name="Nat. Biotechnol.">
        <title>A standardized bacterial taxonomy based on genome phylogeny substantially revises the tree of life.</title>
        <authorList>
            <person name="Parks D.H."/>
            <person name="Chuvochina M."/>
            <person name="Waite D.W."/>
            <person name="Rinke C."/>
            <person name="Skarshewski A."/>
            <person name="Chaumeil P.A."/>
            <person name="Hugenholtz P."/>
        </authorList>
    </citation>
    <scope>NUCLEOTIDE SEQUENCE [LARGE SCALE GENOMIC DNA]</scope>
    <source>
        <strain evidence="1">UBA8781</strain>
    </source>
</reference>
<gene>
    <name evidence="1" type="ORF">DEQ80_12255</name>
</gene>
<dbReference type="PANTHER" id="PTHR37804">
    <property type="entry name" value="CDAA REGULATORY PROTEIN CDAR"/>
    <property type="match status" value="1"/>
</dbReference>
<dbReference type="InterPro" id="IPR012505">
    <property type="entry name" value="YbbR"/>
</dbReference>
<evidence type="ECO:0000313" key="1">
    <source>
        <dbReference type="EMBL" id="HCE18620.1"/>
    </source>
</evidence>
<dbReference type="Gene3D" id="2.170.120.40">
    <property type="entry name" value="YbbR-like domain"/>
    <property type="match status" value="2"/>
</dbReference>
<accession>A0A3D1JJ68</accession>
<dbReference type="AlphaFoldDB" id="A0A3D1JJ68"/>
<dbReference type="RefSeq" id="WP_062193684.1">
    <property type="nucleotide sequence ID" value="NZ_DF967965.1"/>
</dbReference>
<dbReference type="Pfam" id="PF07949">
    <property type="entry name" value="YbbR"/>
    <property type="match status" value="3"/>
</dbReference>
<dbReference type="InterPro" id="IPR053154">
    <property type="entry name" value="c-di-AMP_regulator"/>
</dbReference>